<dbReference type="EMBL" id="NBSH01000007">
    <property type="protein sequence ID" value="ORX36921.1"/>
    <property type="molecule type" value="Genomic_DNA"/>
</dbReference>
<comment type="subcellular location">
    <subcellularLocation>
        <location evidence="1">Membrane</location>
        <topology evidence="1">Multi-pass membrane protein</topology>
    </subcellularLocation>
</comment>
<protein>
    <submittedName>
        <fullName evidence="9">Major facilitator superfamily domain-containing protein</fullName>
    </submittedName>
</protein>
<dbReference type="SUPFAM" id="SSF103473">
    <property type="entry name" value="MFS general substrate transporter"/>
    <property type="match status" value="1"/>
</dbReference>
<dbReference type="Gene3D" id="1.20.1250.20">
    <property type="entry name" value="MFS general substrate transporter like domains"/>
    <property type="match status" value="2"/>
</dbReference>
<feature type="domain" description="Major facilitator superfamily (MFS) profile" evidence="8">
    <location>
        <begin position="41"/>
        <end position="458"/>
    </location>
</feature>
<feature type="region of interest" description="Disordered" evidence="6">
    <location>
        <begin position="464"/>
        <end position="499"/>
    </location>
</feature>
<dbReference type="InParanoid" id="A0A1Y1UFT3"/>
<dbReference type="PROSITE" id="PS50850">
    <property type="entry name" value="MFS"/>
    <property type="match status" value="1"/>
</dbReference>
<dbReference type="InterPro" id="IPR011701">
    <property type="entry name" value="MFS"/>
</dbReference>
<keyword evidence="5 7" id="KW-0472">Membrane</keyword>
<dbReference type="FunFam" id="1.20.1250.20:FF:000013">
    <property type="entry name" value="MFS general substrate transporter"/>
    <property type="match status" value="1"/>
</dbReference>
<keyword evidence="10" id="KW-1185">Reference proteome</keyword>
<feature type="transmembrane region" description="Helical" evidence="7">
    <location>
        <begin position="174"/>
        <end position="196"/>
    </location>
</feature>
<keyword evidence="2" id="KW-0813">Transport</keyword>
<dbReference type="GO" id="GO:0022857">
    <property type="term" value="F:transmembrane transporter activity"/>
    <property type="evidence" value="ECO:0007669"/>
    <property type="project" value="InterPro"/>
</dbReference>
<dbReference type="Pfam" id="PF07690">
    <property type="entry name" value="MFS_1"/>
    <property type="match status" value="1"/>
</dbReference>
<dbReference type="OrthoDB" id="2985014at2759"/>
<evidence type="ECO:0000256" key="5">
    <source>
        <dbReference type="ARBA" id="ARBA00023136"/>
    </source>
</evidence>
<keyword evidence="3 7" id="KW-0812">Transmembrane</keyword>
<keyword evidence="4 7" id="KW-1133">Transmembrane helix</keyword>
<feature type="transmembrane region" description="Helical" evidence="7">
    <location>
        <begin position="83"/>
        <end position="101"/>
    </location>
</feature>
<feature type="transmembrane region" description="Helical" evidence="7">
    <location>
        <begin position="113"/>
        <end position="136"/>
    </location>
</feature>
<evidence type="ECO:0000313" key="9">
    <source>
        <dbReference type="EMBL" id="ORX36921.1"/>
    </source>
</evidence>
<dbReference type="InterPro" id="IPR020846">
    <property type="entry name" value="MFS_dom"/>
</dbReference>
<organism evidence="9 10">
    <name type="scientific">Kockovaella imperatae</name>
    <dbReference type="NCBI Taxonomy" id="4999"/>
    <lineage>
        <taxon>Eukaryota</taxon>
        <taxon>Fungi</taxon>
        <taxon>Dikarya</taxon>
        <taxon>Basidiomycota</taxon>
        <taxon>Agaricomycotina</taxon>
        <taxon>Tremellomycetes</taxon>
        <taxon>Tremellales</taxon>
        <taxon>Cuniculitremaceae</taxon>
        <taxon>Kockovaella</taxon>
    </lineage>
</organism>
<dbReference type="RefSeq" id="XP_021870990.1">
    <property type="nucleotide sequence ID" value="XM_022016032.1"/>
</dbReference>
<feature type="transmembrane region" description="Helical" evidence="7">
    <location>
        <begin position="202"/>
        <end position="226"/>
    </location>
</feature>
<feature type="transmembrane region" description="Helical" evidence="7">
    <location>
        <begin position="274"/>
        <end position="298"/>
    </location>
</feature>
<dbReference type="PANTHER" id="PTHR43791">
    <property type="entry name" value="PERMEASE-RELATED"/>
    <property type="match status" value="1"/>
</dbReference>
<feature type="transmembrane region" description="Helical" evidence="7">
    <location>
        <begin position="310"/>
        <end position="330"/>
    </location>
</feature>
<feature type="transmembrane region" description="Helical" evidence="7">
    <location>
        <begin position="142"/>
        <end position="162"/>
    </location>
</feature>
<dbReference type="InterPro" id="IPR036259">
    <property type="entry name" value="MFS_trans_sf"/>
</dbReference>
<evidence type="ECO:0000256" key="2">
    <source>
        <dbReference type="ARBA" id="ARBA00022448"/>
    </source>
</evidence>
<reference evidence="9 10" key="1">
    <citation type="submission" date="2017-03" db="EMBL/GenBank/DDBJ databases">
        <title>Widespread Adenine N6-methylation of Active Genes in Fungi.</title>
        <authorList>
            <consortium name="DOE Joint Genome Institute"/>
            <person name="Mondo S.J."/>
            <person name="Dannebaum R.O."/>
            <person name="Kuo R.C."/>
            <person name="Louie K.B."/>
            <person name="Bewick A.J."/>
            <person name="Labutti K."/>
            <person name="Haridas S."/>
            <person name="Kuo A."/>
            <person name="Salamov A."/>
            <person name="Ahrendt S.R."/>
            <person name="Lau R."/>
            <person name="Bowen B.P."/>
            <person name="Lipzen A."/>
            <person name="Sullivan W."/>
            <person name="Andreopoulos W.B."/>
            <person name="Clum A."/>
            <person name="Lindquist E."/>
            <person name="Daum C."/>
            <person name="Northen T.R."/>
            <person name="Ramamoorthy G."/>
            <person name="Schmitz R.J."/>
            <person name="Gryganskyi A."/>
            <person name="Culley D."/>
            <person name="Magnuson J."/>
            <person name="James T.Y."/>
            <person name="O'Malley M.A."/>
            <person name="Stajich J.E."/>
            <person name="Spatafora J.W."/>
            <person name="Visel A."/>
            <person name="Grigoriev I.V."/>
        </authorList>
    </citation>
    <scope>NUCLEOTIDE SEQUENCE [LARGE SCALE GENOMIC DNA]</scope>
    <source>
        <strain evidence="9 10">NRRL Y-17943</strain>
    </source>
</reference>
<dbReference type="GeneID" id="33557841"/>
<name>A0A1Y1UFT3_9TREE</name>
<gene>
    <name evidence="9" type="ORF">BD324DRAFT_627712</name>
</gene>
<feature type="transmembrane region" description="Helical" evidence="7">
    <location>
        <begin position="430"/>
        <end position="451"/>
    </location>
</feature>
<dbReference type="GO" id="GO:0016020">
    <property type="term" value="C:membrane"/>
    <property type="evidence" value="ECO:0007669"/>
    <property type="project" value="UniProtKB-SubCell"/>
</dbReference>
<dbReference type="AlphaFoldDB" id="A0A1Y1UFT3"/>
<evidence type="ECO:0000313" key="10">
    <source>
        <dbReference type="Proteomes" id="UP000193218"/>
    </source>
</evidence>
<feature type="transmembrane region" description="Helical" evidence="7">
    <location>
        <begin position="337"/>
        <end position="357"/>
    </location>
</feature>
<evidence type="ECO:0000256" key="4">
    <source>
        <dbReference type="ARBA" id="ARBA00022989"/>
    </source>
</evidence>
<evidence type="ECO:0000256" key="6">
    <source>
        <dbReference type="SAM" id="MobiDB-lite"/>
    </source>
</evidence>
<accession>A0A1Y1UFT3</accession>
<dbReference type="STRING" id="4999.A0A1Y1UFT3"/>
<dbReference type="PANTHER" id="PTHR43791:SF36">
    <property type="entry name" value="TRANSPORTER, PUTATIVE (AFU_ORTHOLOGUE AFUA_6G08340)-RELATED"/>
    <property type="match status" value="1"/>
</dbReference>
<feature type="transmembrane region" description="Helical" evidence="7">
    <location>
        <begin position="363"/>
        <end position="385"/>
    </location>
</feature>
<evidence type="ECO:0000259" key="8">
    <source>
        <dbReference type="PROSITE" id="PS50850"/>
    </source>
</evidence>
<comment type="caution">
    <text evidence="9">The sequence shown here is derived from an EMBL/GenBank/DDBJ whole genome shotgun (WGS) entry which is preliminary data.</text>
</comment>
<dbReference type="Proteomes" id="UP000193218">
    <property type="component" value="Unassembled WGS sequence"/>
</dbReference>
<proteinExistence type="predicted"/>
<feature type="transmembrane region" description="Helical" evidence="7">
    <location>
        <begin position="397"/>
        <end position="418"/>
    </location>
</feature>
<evidence type="ECO:0000256" key="3">
    <source>
        <dbReference type="ARBA" id="ARBA00022692"/>
    </source>
</evidence>
<evidence type="ECO:0000256" key="7">
    <source>
        <dbReference type="SAM" id="Phobius"/>
    </source>
</evidence>
<sequence length="505" mass="54873">MSTVDHHLTSVPSGSFNVDTLSEEERQTRYRKVVRKLDCIILPLTAALYLCAALDRGNIGNAKLQGLQDILGGNTTAEKSTHFSIALMSFYVTYILFNVPGNILATMITPNKSLALGAIVWGVASTAQAGCTSLAGIVVCRLFIGIGESAFGVAVALYYSLWYTRDQLAKRLSLYIGMGSIAGAFGGLIAYGVSFIKTSKPAHWQILFIIEGLPSVILSVVIFFFLPSVPESSKYLSTEERAILAHFLKDPGYARKHHFDRTAFKRVFTTPTTYLNCLVYMGLSLSLGSVSGFLPTIIKSLGYSAAQAQLFTVPPYAVAFVGTLSVSFLSDRYRSRGIPIAGLAIASAVGFAILIAVPHNMAVRYFAVFPTVLGVFSVGPLMMTWATNTAGSHSAAAIRLGFMNGVGQSFSILSSFMFPAEEGPHWYKGFSLNIAFNIVMVCAALTLTTIYRRENARRDNEQLGEAAISGNPEQEKANMEHIEDDEEDSPDAHLHDLSPNFRYIV</sequence>
<evidence type="ECO:0000256" key="1">
    <source>
        <dbReference type="ARBA" id="ARBA00004141"/>
    </source>
</evidence>